<feature type="signal peptide" evidence="1">
    <location>
        <begin position="1"/>
        <end position="23"/>
    </location>
</feature>
<evidence type="ECO:0000256" key="1">
    <source>
        <dbReference type="SAM" id="SignalP"/>
    </source>
</evidence>
<proteinExistence type="predicted"/>
<name>A0ABM8U5Q8_9BURK</name>
<evidence type="ECO:0008006" key="4">
    <source>
        <dbReference type="Google" id="ProtNLM"/>
    </source>
</evidence>
<dbReference type="Pfam" id="PF06551">
    <property type="entry name" value="DUF1120"/>
    <property type="match status" value="1"/>
</dbReference>
<protein>
    <recommendedName>
        <fullName evidence="4">DUF1120 domain-containing protein</fullName>
    </recommendedName>
</protein>
<evidence type="ECO:0000313" key="2">
    <source>
        <dbReference type="EMBL" id="CAG4905885.1"/>
    </source>
</evidence>
<reference evidence="2 3" key="1">
    <citation type="submission" date="2021-04" db="EMBL/GenBank/DDBJ databases">
        <authorList>
            <person name="Vanwijnsberghe S."/>
        </authorList>
    </citation>
    <scope>NUCLEOTIDE SEQUENCE [LARGE SCALE GENOMIC DNA]</scope>
    <source>
        <strain evidence="2 3">LMG 32171</strain>
    </source>
</reference>
<organism evidence="2 3">
    <name type="scientific">Paraburkholderia gardini</name>
    <dbReference type="NCBI Taxonomy" id="2823469"/>
    <lineage>
        <taxon>Bacteria</taxon>
        <taxon>Pseudomonadati</taxon>
        <taxon>Pseudomonadota</taxon>
        <taxon>Betaproteobacteria</taxon>
        <taxon>Burkholderiales</taxon>
        <taxon>Burkholderiaceae</taxon>
        <taxon>Paraburkholderia</taxon>
    </lineage>
</organism>
<evidence type="ECO:0000313" key="3">
    <source>
        <dbReference type="Proteomes" id="UP000789752"/>
    </source>
</evidence>
<dbReference type="RefSeq" id="WP_228979926.1">
    <property type="nucleotide sequence ID" value="NZ_CAJQYY010000018.1"/>
</dbReference>
<keyword evidence="1" id="KW-0732">Signal</keyword>
<gene>
    <name evidence="2" type="ORF">R54767_03245</name>
</gene>
<sequence>MKLISKSTLLAAMLATISVGAFAADSVDLKVIGTIVPASCTPTLAGGGVIDYGNIPAASLSDTGFTTLADKTSSLTITCDQPAKVSVKVIDDRSGTAPAGAIATGDQYAYGLGAVNSKNVGAYSITFPHATATADGTTPDGVYSDNGGSTWGTLGVTDAHINAGGNNQIAWTVSGGTAPQAYSVITQGIVVSTKLNSRPNQPDLTNDVPLDGLATFSLVYL</sequence>
<comment type="caution">
    <text evidence="2">The sequence shown here is derived from an EMBL/GenBank/DDBJ whole genome shotgun (WGS) entry which is preliminary data.</text>
</comment>
<dbReference type="Proteomes" id="UP000789752">
    <property type="component" value="Unassembled WGS sequence"/>
</dbReference>
<accession>A0ABM8U5Q8</accession>
<keyword evidence="3" id="KW-1185">Reference proteome</keyword>
<dbReference type="InterPro" id="IPR010546">
    <property type="entry name" value="DUF1120"/>
</dbReference>
<feature type="chain" id="PRO_5045391316" description="DUF1120 domain-containing protein" evidence="1">
    <location>
        <begin position="24"/>
        <end position="221"/>
    </location>
</feature>
<dbReference type="EMBL" id="CAJQYY010000018">
    <property type="protein sequence ID" value="CAG4905885.1"/>
    <property type="molecule type" value="Genomic_DNA"/>
</dbReference>